<sequence length="82" mass="9896">MLFFKCRNQFMFSVINTKNYKQQPKRMEKHELRGHVDIDDITEIFARNEGLDENRVDELNGVLKTLSETIQTVMKSRRFRFI</sequence>
<name>A0AAN5CHF0_9BILA</name>
<evidence type="ECO:0000313" key="1">
    <source>
        <dbReference type="EMBL" id="GMR43911.1"/>
    </source>
</evidence>
<accession>A0AAN5CHF0</accession>
<feature type="non-terminal residue" evidence="1">
    <location>
        <position position="82"/>
    </location>
</feature>
<dbReference type="EMBL" id="BTRK01000003">
    <property type="protein sequence ID" value="GMR43911.1"/>
    <property type="molecule type" value="Genomic_DNA"/>
</dbReference>
<dbReference type="AlphaFoldDB" id="A0AAN5CHF0"/>
<gene>
    <name evidence="1" type="ORF">PMAYCL1PPCAC_14106</name>
</gene>
<protein>
    <submittedName>
        <fullName evidence="1">Uncharacterized protein</fullName>
    </submittedName>
</protein>
<evidence type="ECO:0000313" key="2">
    <source>
        <dbReference type="Proteomes" id="UP001328107"/>
    </source>
</evidence>
<proteinExistence type="predicted"/>
<dbReference type="Proteomes" id="UP001328107">
    <property type="component" value="Unassembled WGS sequence"/>
</dbReference>
<organism evidence="1 2">
    <name type="scientific">Pristionchus mayeri</name>
    <dbReference type="NCBI Taxonomy" id="1317129"/>
    <lineage>
        <taxon>Eukaryota</taxon>
        <taxon>Metazoa</taxon>
        <taxon>Ecdysozoa</taxon>
        <taxon>Nematoda</taxon>
        <taxon>Chromadorea</taxon>
        <taxon>Rhabditida</taxon>
        <taxon>Rhabditina</taxon>
        <taxon>Diplogasteromorpha</taxon>
        <taxon>Diplogasteroidea</taxon>
        <taxon>Neodiplogasteridae</taxon>
        <taxon>Pristionchus</taxon>
    </lineage>
</organism>
<comment type="caution">
    <text evidence="1">The sequence shown here is derived from an EMBL/GenBank/DDBJ whole genome shotgun (WGS) entry which is preliminary data.</text>
</comment>
<reference evidence="2" key="1">
    <citation type="submission" date="2022-10" db="EMBL/GenBank/DDBJ databases">
        <title>Genome assembly of Pristionchus species.</title>
        <authorList>
            <person name="Yoshida K."/>
            <person name="Sommer R.J."/>
        </authorList>
    </citation>
    <scope>NUCLEOTIDE SEQUENCE [LARGE SCALE GENOMIC DNA]</scope>
    <source>
        <strain evidence="2">RS5460</strain>
    </source>
</reference>
<keyword evidence="2" id="KW-1185">Reference proteome</keyword>